<gene>
    <name evidence="2" type="ORF">CTEN210_16453</name>
</gene>
<proteinExistence type="predicted"/>
<evidence type="ECO:0000313" key="3">
    <source>
        <dbReference type="Proteomes" id="UP001054902"/>
    </source>
</evidence>
<organism evidence="2 3">
    <name type="scientific">Chaetoceros tenuissimus</name>
    <dbReference type="NCBI Taxonomy" id="426638"/>
    <lineage>
        <taxon>Eukaryota</taxon>
        <taxon>Sar</taxon>
        <taxon>Stramenopiles</taxon>
        <taxon>Ochrophyta</taxon>
        <taxon>Bacillariophyta</taxon>
        <taxon>Coscinodiscophyceae</taxon>
        <taxon>Chaetocerotophycidae</taxon>
        <taxon>Chaetocerotales</taxon>
        <taxon>Chaetocerotaceae</taxon>
        <taxon>Chaetoceros</taxon>
    </lineage>
</organism>
<dbReference type="AlphaFoldDB" id="A0AAD3D9L7"/>
<evidence type="ECO:0000256" key="1">
    <source>
        <dbReference type="SAM" id="MobiDB-lite"/>
    </source>
</evidence>
<keyword evidence="3" id="KW-1185">Reference proteome</keyword>
<dbReference type="EMBL" id="BLLK01000069">
    <property type="protein sequence ID" value="GFH59977.1"/>
    <property type="molecule type" value="Genomic_DNA"/>
</dbReference>
<comment type="caution">
    <text evidence="2">The sequence shown here is derived from an EMBL/GenBank/DDBJ whole genome shotgun (WGS) entry which is preliminary data.</text>
</comment>
<feature type="region of interest" description="Disordered" evidence="1">
    <location>
        <begin position="177"/>
        <end position="199"/>
    </location>
</feature>
<name>A0AAD3D9L7_9STRA</name>
<sequence length="199" mass="22520">MALAPSVHEDGTVEDSNKKRPSKIQKLDNSNSDSNQEETDDDMVIDAETLEAMNLELENYDGTEFETFFNTEFKEILAATAVAEGAGVDPKAKPPPATKQETTIHVTDYERKIPCPGWRGQSEERCVGNGHYEFVIEEEKWNHWAIMQCNQCKKLARYCLLCDYPFPIGSHSMNIKNKKLRGKERINDHPGMENNGPAQ</sequence>
<reference evidence="2 3" key="1">
    <citation type="journal article" date="2021" name="Sci. Rep.">
        <title>The genome of the diatom Chaetoceros tenuissimus carries an ancient integrated fragment of an extant virus.</title>
        <authorList>
            <person name="Hongo Y."/>
            <person name="Kimura K."/>
            <person name="Takaki Y."/>
            <person name="Yoshida Y."/>
            <person name="Baba S."/>
            <person name="Kobayashi G."/>
            <person name="Nagasaki K."/>
            <person name="Hano T."/>
            <person name="Tomaru Y."/>
        </authorList>
    </citation>
    <scope>NUCLEOTIDE SEQUENCE [LARGE SCALE GENOMIC DNA]</scope>
    <source>
        <strain evidence="2 3">NIES-3715</strain>
    </source>
</reference>
<dbReference type="Proteomes" id="UP001054902">
    <property type="component" value="Unassembled WGS sequence"/>
</dbReference>
<evidence type="ECO:0000313" key="2">
    <source>
        <dbReference type="EMBL" id="GFH59977.1"/>
    </source>
</evidence>
<feature type="region of interest" description="Disordered" evidence="1">
    <location>
        <begin position="1"/>
        <end position="42"/>
    </location>
</feature>
<protein>
    <submittedName>
        <fullName evidence="2">Uncharacterized protein</fullName>
    </submittedName>
</protein>
<feature type="compositionally biased region" description="Basic and acidic residues" evidence="1">
    <location>
        <begin position="7"/>
        <end position="18"/>
    </location>
</feature>
<accession>A0AAD3D9L7</accession>